<evidence type="ECO:0000313" key="12">
    <source>
        <dbReference type="EMBL" id="CUO60059.1"/>
    </source>
</evidence>
<dbReference type="EMBL" id="CYYV01000011">
    <property type="protein sequence ID" value="CUO60059.1"/>
    <property type="molecule type" value="Genomic_DNA"/>
</dbReference>
<dbReference type="Gene3D" id="1.10.1420.10">
    <property type="match status" value="2"/>
</dbReference>
<accession>A0A174GGQ4</accession>
<dbReference type="PIRSF" id="PIRSF037677">
    <property type="entry name" value="DNA_mis_repair_Msh6"/>
    <property type="match status" value="1"/>
</dbReference>
<dbReference type="SMART" id="SM00533">
    <property type="entry name" value="MUTSd"/>
    <property type="match status" value="1"/>
</dbReference>
<dbReference type="FunFam" id="3.40.50.300:FF:001579">
    <property type="entry name" value="DNA mismatch repair protein MutS"/>
    <property type="match status" value="1"/>
</dbReference>
<dbReference type="Gene3D" id="3.40.50.300">
    <property type="entry name" value="P-loop containing nucleotide triphosphate hydrolases"/>
    <property type="match status" value="1"/>
</dbReference>
<dbReference type="HAMAP" id="MF_00096">
    <property type="entry name" value="MutS"/>
    <property type="match status" value="1"/>
</dbReference>
<dbReference type="GO" id="GO:0140664">
    <property type="term" value="F:ATP-dependent DNA damage sensor activity"/>
    <property type="evidence" value="ECO:0007669"/>
    <property type="project" value="InterPro"/>
</dbReference>
<dbReference type="SUPFAM" id="SSF55271">
    <property type="entry name" value="DNA repair protein MutS, domain I"/>
    <property type="match status" value="1"/>
</dbReference>
<dbReference type="Pfam" id="PF01624">
    <property type="entry name" value="MutS_I"/>
    <property type="match status" value="1"/>
</dbReference>
<dbReference type="AlphaFoldDB" id="A0A174GGQ4"/>
<dbReference type="SUPFAM" id="SSF52540">
    <property type="entry name" value="P-loop containing nucleoside triphosphate hydrolases"/>
    <property type="match status" value="1"/>
</dbReference>
<evidence type="ECO:0000259" key="11">
    <source>
        <dbReference type="PROSITE" id="PS00486"/>
    </source>
</evidence>
<gene>
    <name evidence="12" type="primary">mutS_2</name>
    <name evidence="9" type="synonym">mutS</name>
    <name evidence="12" type="ORF">ERS852406_02356</name>
</gene>
<dbReference type="FunFam" id="1.10.1420.10:FF:000001">
    <property type="entry name" value="DNA mismatch repair protein MutS"/>
    <property type="match status" value="1"/>
</dbReference>
<dbReference type="InterPro" id="IPR007861">
    <property type="entry name" value="DNA_mismatch_repair_MutS_clamp"/>
</dbReference>
<name>A0A174GGQ4_9FIRM</name>
<evidence type="ECO:0000256" key="6">
    <source>
        <dbReference type="ARBA" id="ARBA00023125"/>
    </source>
</evidence>
<evidence type="ECO:0000256" key="10">
    <source>
        <dbReference type="RuleBase" id="RU003756"/>
    </source>
</evidence>
<evidence type="ECO:0000256" key="5">
    <source>
        <dbReference type="ARBA" id="ARBA00022840"/>
    </source>
</evidence>
<dbReference type="FunFam" id="3.40.1170.10:FF:000001">
    <property type="entry name" value="DNA mismatch repair protein MutS"/>
    <property type="match status" value="1"/>
</dbReference>
<dbReference type="InterPro" id="IPR007696">
    <property type="entry name" value="DNA_mismatch_repair_MutS_core"/>
</dbReference>
<dbReference type="PANTHER" id="PTHR11361:SF34">
    <property type="entry name" value="DNA MISMATCH REPAIR PROTEIN MSH1, MITOCHONDRIAL"/>
    <property type="match status" value="1"/>
</dbReference>
<dbReference type="Gene3D" id="3.40.1170.10">
    <property type="entry name" value="DNA repair protein MutS, domain I"/>
    <property type="match status" value="1"/>
</dbReference>
<feature type="domain" description="DNA mismatch repair proteins mutS family" evidence="11">
    <location>
        <begin position="727"/>
        <end position="743"/>
    </location>
</feature>
<keyword evidence="7 9" id="KW-0234">DNA repair</keyword>
<keyword evidence="4 9" id="KW-0227">DNA damage</keyword>
<dbReference type="InterPro" id="IPR045076">
    <property type="entry name" value="MutS"/>
</dbReference>
<dbReference type="GO" id="GO:0006298">
    <property type="term" value="P:mismatch repair"/>
    <property type="evidence" value="ECO:0007669"/>
    <property type="project" value="UniProtKB-UniRule"/>
</dbReference>
<evidence type="ECO:0000256" key="2">
    <source>
        <dbReference type="ARBA" id="ARBA00021982"/>
    </source>
</evidence>
<evidence type="ECO:0000256" key="8">
    <source>
        <dbReference type="ARBA" id="ARBA00024647"/>
    </source>
</evidence>
<evidence type="ECO:0000256" key="7">
    <source>
        <dbReference type="ARBA" id="ARBA00023204"/>
    </source>
</evidence>
<dbReference type="GO" id="GO:0005829">
    <property type="term" value="C:cytosol"/>
    <property type="evidence" value="ECO:0007669"/>
    <property type="project" value="TreeGrafter"/>
</dbReference>
<dbReference type="InterPro" id="IPR000432">
    <property type="entry name" value="DNA_mismatch_repair_MutS_C"/>
</dbReference>
<protein>
    <recommendedName>
        <fullName evidence="2 9">DNA mismatch repair protein MutS</fullName>
    </recommendedName>
</protein>
<dbReference type="InterPro" id="IPR007695">
    <property type="entry name" value="DNA_mismatch_repair_MutS-lik_N"/>
</dbReference>
<comment type="function">
    <text evidence="8 9">This protein is involved in the repair of mismatches in DNA. It is possible that it carries out the mismatch recognition step. This protein has a weak ATPase activity.</text>
</comment>
<evidence type="ECO:0000256" key="3">
    <source>
        <dbReference type="ARBA" id="ARBA00022741"/>
    </source>
</evidence>
<dbReference type="SUPFAM" id="SSF48334">
    <property type="entry name" value="DNA repair protein MutS, domain III"/>
    <property type="match status" value="1"/>
</dbReference>
<dbReference type="PROSITE" id="PS00486">
    <property type="entry name" value="DNA_MISMATCH_REPAIR_2"/>
    <property type="match status" value="1"/>
</dbReference>
<evidence type="ECO:0000256" key="1">
    <source>
        <dbReference type="ARBA" id="ARBA00006271"/>
    </source>
</evidence>
<dbReference type="Pfam" id="PF05190">
    <property type="entry name" value="MutS_IV"/>
    <property type="match status" value="1"/>
</dbReference>
<reference evidence="12 13" key="1">
    <citation type="submission" date="2015-09" db="EMBL/GenBank/DDBJ databases">
        <authorList>
            <consortium name="Pathogen Informatics"/>
        </authorList>
    </citation>
    <scope>NUCLEOTIDE SEQUENCE [LARGE SCALE GENOMIC DNA]</scope>
    <source>
        <strain evidence="12 13">2789STDY5608849</strain>
    </source>
</reference>
<dbReference type="NCBIfam" id="NF003810">
    <property type="entry name" value="PRK05399.1"/>
    <property type="match status" value="1"/>
</dbReference>
<dbReference type="InterPro" id="IPR005748">
    <property type="entry name" value="DNA_mismatch_repair_MutS"/>
</dbReference>
<keyword evidence="3 9" id="KW-0547">Nucleotide-binding</keyword>
<organism evidence="12 13">
    <name type="scientific">Fusicatenibacter saccharivorans</name>
    <dbReference type="NCBI Taxonomy" id="1150298"/>
    <lineage>
        <taxon>Bacteria</taxon>
        <taxon>Bacillati</taxon>
        <taxon>Bacillota</taxon>
        <taxon>Clostridia</taxon>
        <taxon>Lachnospirales</taxon>
        <taxon>Lachnospiraceae</taxon>
        <taxon>Fusicatenibacter</taxon>
    </lineage>
</organism>
<dbReference type="Pfam" id="PF05188">
    <property type="entry name" value="MutS_II"/>
    <property type="match status" value="1"/>
</dbReference>
<evidence type="ECO:0000313" key="13">
    <source>
        <dbReference type="Proteomes" id="UP000095706"/>
    </source>
</evidence>
<dbReference type="SUPFAM" id="SSF53150">
    <property type="entry name" value="DNA repair protein MutS, domain II"/>
    <property type="match status" value="1"/>
</dbReference>
<dbReference type="InterPro" id="IPR007860">
    <property type="entry name" value="DNA_mmatch_repair_MutS_con_dom"/>
</dbReference>
<dbReference type="InterPro" id="IPR036187">
    <property type="entry name" value="DNA_mismatch_repair_MutS_sf"/>
</dbReference>
<dbReference type="NCBIfam" id="TIGR01070">
    <property type="entry name" value="mutS1"/>
    <property type="match status" value="1"/>
</dbReference>
<sequence>MNDTETKNTAVKAPALMSTRPVTAQDALDQCEKLSPMMVHYCQTKTGLTDPANTILFYRLGDFYEMFFEDATLVSKELELTLTGKDCGMEDRAPMCGIPYHAAEGYINRLVENGHKVAICEQMEDPKQAKGMVKREVIRVVTPGTTLIPQGLDETKNNYIMSIVCMEGCFGISTADISTGQCLVTEMDKPRRLVDEITKFMPAEIICNQSFLLCGIDVEDLRTRLHICVNALEDWYFDDDICRRTLQEQFHAATMEGLGIADYNCGTIAAGALFQYLHETQKSDLSHMNSITPYVTDKYMLIDSSSRRNLELVETLREKQKRGSLLWVLDKTRTAMGARLLRSYVEQPLIDEDEINARLDAVEALTGQAMIREEIREYLRPVYDLERLVGRISYQSANPRDLIAFKSSLQMLPYIKQLLNSFDGGALAQIQEDLDPLEDLYQLVDAAIVDDPPYLMRDGGMIKDGYNEMVDNYRHAKTEGKQWLSELEASEREKTGIKNMKVKYNKVFGYYLEVTNSFKDLVPDYYTRKQTLTNAERYITPRLKELEDTILGAEDKLYALEYDLFCTVRDTVAGEAERIQRTAQALARLDVYASLSYVAEHNHYVRPKLNSRGKIDIKDGRHPVVEKMIPNDMFIANDTLLDNGDHRVSVITGPNMAGKSTYMRQTALIVLMAQIGSFVPASKANIGIVDRIFTRVGASDDLASGQSTFMVEMTEVANILRNATSNSLLILDEIGRGTSTFDGLSIAWAVIEHVANPKLLGAKTLFATHYHELTELEGKLPGVHNYCIAVKEKGDDIVFLRKIVQGGADKSYGIQVARLAGVPESVLSRAQELVEQLSDADITAAVKDLTMQKKPKAKPVHYDEVDMAQMSLFDTVQDDDIIKELSELDISNMTPMDALNTLYRFQGKVKNRWK</sequence>
<dbReference type="CDD" id="cd03284">
    <property type="entry name" value="ABC_MutS1"/>
    <property type="match status" value="1"/>
</dbReference>
<keyword evidence="6 9" id="KW-0238">DNA-binding</keyword>
<dbReference type="Proteomes" id="UP000095706">
    <property type="component" value="Unassembled WGS sequence"/>
</dbReference>
<dbReference type="PANTHER" id="PTHR11361">
    <property type="entry name" value="DNA MISMATCH REPAIR PROTEIN MUTS FAMILY MEMBER"/>
    <property type="match status" value="1"/>
</dbReference>
<dbReference type="GO" id="GO:0030983">
    <property type="term" value="F:mismatched DNA binding"/>
    <property type="evidence" value="ECO:0007669"/>
    <property type="project" value="InterPro"/>
</dbReference>
<proteinExistence type="inferred from homology"/>
<evidence type="ECO:0000256" key="9">
    <source>
        <dbReference type="HAMAP-Rule" id="MF_00096"/>
    </source>
</evidence>
<feature type="binding site" evidence="9">
    <location>
        <begin position="653"/>
        <end position="660"/>
    </location>
    <ligand>
        <name>ATP</name>
        <dbReference type="ChEBI" id="CHEBI:30616"/>
    </ligand>
</feature>
<evidence type="ECO:0000256" key="4">
    <source>
        <dbReference type="ARBA" id="ARBA00022763"/>
    </source>
</evidence>
<dbReference type="InterPro" id="IPR027417">
    <property type="entry name" value="P-loop_NTPase"/>
</dbReference>
<dbReference type="GO" id="GO:0005524">
    <property type="term" value="F:ATP binding"/>
    <property type="evidence" value="ECO:0007669"/>
    <property type="project" value="UniProtKB-UniRule"/>
</dbReference>
<dbReference type="InterPro" id="IPR017261">
    <property type="entry name" value="DNA_mismatch_repair_MutS/MSH"/>
</dbReference>
<keyword evidence="5 9" id="KW-0067">ATP-binding</keyword>
<comment type="similarity">
    <text evidence="1 9 10">Belongs to the DNA mismatch repair MutS family.</text>
</comment>
<dbReference type="InterPro" id="IPR036678">
    <property type="entry name" value="MutS_con_dom_sf"/>
</dbReference>
<dbReference type="InterPro" id="IPR016151">
    <property type="entry name" value="DNA_mismatch_repair_MutS_N"/>
</dbReference>
<dbReference type="Pfam" id="PF00488">
    <property type="entry name" value="MutS_V"/>
    <property type="match status" value="1"/>
</dbReference>
<dbReference type="GO" id="GO:0003684">
    <property type="term" value="F:damaged DNA binding"/>
    <property type="evidence" value="ECO:0007669"/>
    <property type="project" value="UniProtKB-UniRule"/>
</dbReference>
<dbReference type="SMART" id="SM00534">
    <property type="entry name" value="MUTSac"/>
    <property type="match status" value="1"/>
</dbReference>
<dbReference type="Pfam" id="PF05192">
    <property type="entry name" value="MutS_III"/>
    <property type="match status" value="1"/>
</dbReference>
<dbReference type="Gene3D" id="3.30.420.110">
    <property type="entry name" value="MutS, connector domain"/>
    <property type="match status" value="1"/>
</dbReference>